<reference evidence="1" key="1">
    <citation type="submission" date="2021-03" db="EMBL/GenBank/DDBJ databases">
        <title>Acanthopleuribacteraceae sp. M133.</title>
        <authorList>
            <person name="Wang G."/>
        </authorList>
    </citation>
    <scope>NUCLEOTIDE SEQUENCE</scope>
    <source>
        <strain evidence="1">M133</strain>
    </source>
</reference>
<keyword evidence="2" id="KW-1185">Reference proteome</keyword>
<name>A0A8A4TCM7_SULCO</name>
<dbReference type="PRINTS" id="PR00081">
    <property type="entry name" value="GDHRDH"/>
</dbReference>
<protein>
    <submittedName>
        <fullName evidence="1">SDR family NAD(P)-dependent oxidoreductase</fullName>
    </submittedName>
</protein>
<sequence>MSKPLQGKIAVVTGATRGAGRGIACMLGEAGATVYCTGRSVRGRIATAGRSETIEETAEMVTAHGGEGIAVKVDHTVESEVVALFERIAEERPHLDILVNDVWGGDALTEWSKMFWELDIEKGMTMFHRAVHGHILTSRHAFPLLAKADHGLIVEVTDGDHMGYRLNLYYDLVKTAVIRLAFGMSRELAKYPITALAVTPGFLRSEAMLDHFGVTEENWRDGVAKDPHFIASETPFYVGRAIAALAADPNVAAKAGRVFSSWDLALEYDFVDVDGRQPIWSRHLLETTGQNFVACDEAFYDKYCSDGPLETLFSDWPPGPESSGDRK</sequence>
<proteinExistence type="predicted"/>
<dbReference type="Pfam" id="PF00106">
    <property type="entry name" value="adh_short"/>
    <property type="match status" value="1"/>
</dbReference>
<dbReference type="InterPro" id="IPR002347">
    <property type="entry name" value="SDR_fam"/>
</dbReference>
<dbReference type="KEGG" id="scor:J3U87_19005"/>
<organism evidence="1 2">
    <name type="scientific">Sulfidibacter corallicola</name>
    <dbReference type="NCBI Taxonomy" id="2818388"/>
    <lineage>
        <taxon>Bacteria</taxon>
        <taxon>Pseudomonadati</taxon>
        <taxon>Acidobacteriota</taxon>
        <taxon>Holophagae</taxon>
        <taxon>Acanthopleuribacterales</taxon>
        <taxon>Acanthopleuribacteraceae</taxon>
        <taxon>Sulfidibacter</taxon>
    </lineage>
</organism>
<dbReference type="PANTHER" id="PTHR44147:SF2">
    <property type="entry name" value="DEHYDROGENASE_REDUCTASE SDR FAMILY MEMBER 1"/>
    <property type="match status" value="1"/>
</dbReference>
<dbReference type="RefSeq" id="WP_237377353.1">
    <property type="nucleotide sequence ID" value="NZ_CP071793.1"/>
</dbReference>
<evidence type="ECO:0000313" key="2">
    <source>
        <dbReference type="Proteomes" id="UP000663929"/>
    </source>
</evidence>
<gene>
    <name evidence="1" type="ORF">J3U87_19005</name>
</gene>
<dbReference type="SUPFAM" id="SSF51735">
    <property type="entry name" value="NAD(P)-binding Rossmann-fold domains"/>
    <property type="match status" value="1"/>
</dbReference>
<evidence type="ECO:0000313" key="1">
    <source>
        <dbReference type="EMBL" id="QTD47686.1"/>
    </source>
</evidence>
<dbReference type="PANTHER" id="PTHR44147">
    <property type="entry name" value="DEHYDROGENASE/REDUCTASE SDR FAMILY MEMBER 1"/>
    <property type="match status" value="1"/>
</dbReference>
<dbReference type="InterPro" id="IPR036291">
    <property type="entry name" value="NAD(P)-bd_dom_sf"/>
</dbReference>
<dbReference type="Gene3D" id="3.40.50.720">
    <property type="entry name" value="NAD(P)-binding Rossmann-like Domain"/>
    <property type="match status" value="1"/>
</dbReference>
<dbReference type="AlphaFoldDB" id="A0A8A4TCM7"/>
<dbReference type="Proteomes" id="UP000663929">
    <property type="component" value="Chromosome"/>
</dbReference>
<accession>A0A8A4TCM7</accession>
<dbReference type="NCBIfam" id="NF006159">
    <property type="entry name" value="PRK08303.1"/>
    <property type="match status" value="1"/>
</dbReference>
<dbReference type="EMBL" id="CP071793">
    <property type="protein sequence ID" value="QTD47686.1"/>
    <property type="molecule type" value="Genomic_DNA"/>
</dbReference>